<evidence type="ECO:0000313" key="2">
    <source>
        <dbReference type="EMBL" id="GEM07389.1"/>
    </source>
</evidence>
<feature type="compositionally biased region" description="Low complexity" evidence="1">
    <location>
        <begin position="129"/>
        <end position="158"/>
    </location>
</feature>
<feature type="region of interest" description="Disordered" evidence="1">
    <location>
        <begin position="118"/>
        <end position="158"/>
    </location>
</feature>
<comment type="caution">
    <text evidence="2">The sequence shown here is derived from an EMBL/GenBank/DDBJ whole genome shotgun (WGS) entry which is preliminary data.</text>
</comment>
<reference evidence="2 3" key="1">
    <citation type="submission" date="2019-07" db="EMBL/GenBank/DDBJ databases">
        <title>Rhodotorula toruloides NBRC10032 genome sequencing.</title>
        <authorList>
            <person name="Shida Y."/>
            <person name="Takaku H."/>
            <person name="Ogasawara W."/>
            <person name="Mori K."/>
        </authorList>
    </citation>
    <scope>NUCLEOTIDE SEQUENCE [LARGE SCALE GENOMIC DNA]</scope>
    <source>
        <strain evidence="2 3">NBRC10032</strain>
    </source>
</reference>
<dbReference type="AlphaFoldDB" id="A0A511KAN1"/>
<protein>
    <submittedName>
        <fullName evidence="2">Coronin</fullName>
    </submittedName>
</protein>
<dbReference type="EMBL" id="BJWK01000003">
    <property type="protein sequence ID" value="GEM07389.1"/>
    <property type="molecule type" value="Genomic_DNA"/>
</dbReference>
<feature type="compositionally biased region" description="Basic and acidic residues" evidence="1">
    <location>
        <begin position="351"/>
        <end position="381"/>
    </location>
</feature>
<feature type="compositionally biased region" description="Low complexity" evidence="1">
    <location>
        <begin position="322"/>
        <end position="332"/>
    </location>
</feature>
<evidence type="ECO:0000313" key="3">
    <source>
        <dbReference type="Proteomes" id="UP000321518"/>
    </source>
</evidence>
<feature type="region of interest" description="Disordered" evidence="1">
    <location>
        <begin position="290"/>
        <end position="332"/>
    </location>
</feature>
<organism evidence="2 3">
    <name type="scientific">Rhodotorula toruloides</name>
    <name type="common">Yeast</name>
    <name type="synonym">Rhodosporidium toruloides</name>
    <dbReference type="NCBI Taxonomy" id="5286"/>
    <lineage>
        <taxon>Eukaryota</taxon>
        <taxon>Fungi</taxon>
        <taxon>Dikarya</taxon>
        <taxon>Basidiomycota</taxon>
        <taxon>Pucciniomycotina</taxon>
        <taxon>Microbotryomycetes</taxon>
        <taxon>Sporidiobolales</taxon>
        <taxon>Sporidiobolaceae</taxon>
        <taxon>Rhodotorula</taxon>
    </lineage>
</organism>
<dbReference type="Proteomes" id="UP000321518">
    <property type="component" value="Unassembled WGS sequence"/>
</dbReference>
<dbReference type="OrthoDB" id="10598181at2759"/>
<feature type="compositionally biased region" description="Low complexity" evidence="1">
    <location>
        <begin position="304"/>
        <end position="315"/>
    </location>
</feature>
<gene>
    <name evidence="2" type="ORF">Rt10032_c03g1406</name>
</gene>
<proteinExistence type="predicted"/>
<accession>A0A511KAN1</accession>
<sequence length="381" mass="41482">MLSRSPFYSSLSSPFDDVFAGFDSELIAYRRRQLALARARQIEEEERRRYEEAVNYRTALIRQAYEDEARRRHTAHLVRKQRRREIERALQPATWHVVVEYREPAHSEASAAIRPVAASTTNPSTVKHAPAQPNGAAQQQTSAVASTEASTSAAVPTASSDLPVINNAWPVEDVKQTVPEATSTPSSPASARRDIIDLMNAIVTDFDKHLAAFFPTAPASAGLSTSNASKITSDAQLVDQNAKSGADQPQDDVRDAFTTLLKTVDAIMAEGDKVFSRVRDELNKRVEAKRTEQAGSALQAEDQVTAVTSRSTTPSAAPPATPSASSDTADAVGARVNEVIRQAQELGATVEKLELEEREVGNKQENNEVKDPAHKEEEVVA</sequence>
<feature type="region of interest" description="Disordered" evidence="1">
    <location>
        <begin position="346"/>
        <end position="381"/>
    </location>
</feature>
<name>A0A511KAN1_RHOTO</name>
<evidence type="ECO:0000256" key="1">
    <source>
        <dbReference type="SAM" id="MobiDB-lite"/>
    </source>
</evidence>